<gene>
    <name evidence="2" type="ORF">JVT61DRAFT_3302</name>
</gene>
<sequence>MCPEYPGVTILKHDLATTPKSKAKPAKVEYLHKCNEDEENQNKMLVSDPLVTISPLVSPGPHSSNNLLEASKGNW</sequence>
<accession>A0A8I3A9G8</accession>
<evidence type="ECO:0000313" key="2">
    <source>
        <dbReference type="EMBL" id="KAG6375108.1"/>
    </source>
</evidence>
<evidence type="ECO:0000256" key="1">
    <source>
        <dbReference type="SAM" id="MobiDB-lite"/>
    </source>
</evidence>
<feature type="region of interest" description="Disordered" evidence="1">
    <location>
        <begin position="56"/>
        <end position="75"/>
    </location>
</feature>
<name>A0A8I3A9G8_9AGAM</name>
<dbReference type="EMBL" id="JAGFBS010000015">
    <property type="protein sequence ID" value="KAG6375108.1"/>
    <property type="molecule type" value="Genomic_DNA"/>
</dbReference>
<evidence type="ECO:0000313" key="3">
    <source>
        <dbReference type="Proteomes" id="UP000683000"/>
    </source>
</evidence>
<comment type="caution">
    <text evidence="2">The sequence shown here is derived from an EMBL/GenBank/DDBJ whole genome shotgun (WGS) entry which is preliminary data.</text>
</comment>
<organism evidence="2 3">
    <name type="scientific">Boletus reticuloceps</name>
    <dbReference type="NCBI Taxonomy" id="495285"/>
    <lineage>
        <taxon>Eukaryota</taxon>
        <taxon>Fungi</taxon>
        <taxon>Dikarya</taxon>
        <taxon>Basidiomycota</taxon>
        <taxon>Agaricomycotina</taxon>
        <taxon>Agaricomycetes</taxon>
        <taxon>Agaricomycetidae</taxon>
        <taxon>Boletales</taxon>
        <taxon>Boletineae</taxon>
        <taxon>Boletaceae</taxon>
        <taxon>Boletoideae</taxon>
        <taxon>Boletus</taxon>
    </lineage>
</organism>
<protein>
    <submittedName>
        <fullName evidence="2">Uncharacterized protein</fullName>
    </submittedName>
</protein>
<keyword evidence="3" id="KW-1185">Reference proteome</keyword>
<proteinExistence type="predicted"/>
<reference evidence="2" key="1">
    <citation type="submission" date="2021-03" db="EMBL/GenBank/DDBJ databases">
        <title>Evolutionary innovations through gain and loss of genes in the ectomycorrhizal Boletales.</title>
        <authorList>
            <person name="Wu G."/>
            <person name="Miyauchi S."/>
            <person name="Morin E."/>
            <person name="Yang Z.-L."/>
            <person name="Xu J."/>
            <person name="Martin F.M."/>
        </authorList>
    </citation>
    <scope>NUCLEOTIDE SEQUENCE</scope>
    <source>
        <strain evidence="2">BR01</strain>
    </source>
</reference>
<feature type="compositionally biased region" description="Polar residues" evidence="1">
    <location>
        <begin position="61"/>
        <end position="75"/>
    </location>
</feature>
<dbReference type="AlphaFoldDB" id="A0A8I3A9G8"/>
<dbReference type="Proteomes" id="UP000683000">
    <property type="component" value="Unassembled WGS sequence"/>
</dbReference>